<keyword evidence="5 14" id="KW-0812">Transmembrane</keyword>
<dbReference type="CDD" id="cd07521">
    <property type="entry name" value="HAD_FCP1-like"/>
    <property type="match status" value="1"/>
</dbReference>
<evidence type="ECO:0000313" key="17">
    <source>
        <dbReference type="Proteomes" id="UP001162162"/>
    </source>
</evidence>
<dbReference type="Pfam" id="PF03031">
    <property type="entry name" value="NIF"/>
    <property type="match status" value="1"/>
</dbReference>
<dbReference type="Proteomes" id="UP001162162">
    <property type="component" value="Unassembled WGS sequence"/>
</dbReference>
<dbReference type="InterPro" id="IPR023214">
    <property type="entry name" value="HAD_sf"/>
</dbReference>
<evidence type="ECO:0000256" key="4">
    <source>
        <dbReference type="ARBA" id="ARBA00022448"/>
    </source>
</evidence>
<evidence type="ECO:0000256" key="9">
    <source>
        <dbReference type="ARBA" id="ARBA00022989"/>
    </source>
</evidence>
<keyword evidence="9 14" id="KW-1133">Transmembrane helix</keyword>
<evidence type="ECO:0000256" key="8">
    <source>
        <dbReference type="ARBA" id="ARBA00022946"/>
    </source>
</evidence>
<keyword evidence="11 14" id="KW-0496">Mitochondrion</keyword>
<comment type="function">
    <text evidence="1 14">Essential component of the TIM23 complex, a complex that mediates the translocation of transit peptide-containing proteins across the mitochondrial inner membrane.</text>
</comment>
<evidence type="ECO:0000256" key="6">
    <source>
        <dbReference type="ARBA" id="ARBA00022792"/>
    </source>
</evidence>
<dbReference type="FunFam" id="3.40.50.1000:FF:000019">
    <property type="entry name" value="Mitochondrial import inner membrane translocase subunit TIM50"/>
    <property type="match status" value="1"/>
</dbReference>
<evidence type="ECO:0000256" key="14">
    <source>
        <dbReference type="RuleBase" id="RU365079"/>
    </source>
</evidence>
<evidence type="ECO:0000256" key="1">
    <source>
        <dbReference type="ARBA" id="ARBA00002959"/>
    </source>
</evidence>
<protein>
    <recommendedName>
        <fullName evidence="14">Mitochondrial import inner membrane translocase subunit TIM50</fullName>
    </recommendedName>
</protein>
<comment type="subunit">
    <text evidence="13">Component of the TIM23 complex at least composed of Tim23, Tim17 (Tim17a1, Tim17a2 or Tim17b1) and a Tim50.</text>
</comment>
<dbReference type="EMBL" id="JAPWTK010000006">
    <property type="protein sequence ID" value="KAJ8961162.1"/>
    <property type="molecule type" value="Genomic_DNA"/>
</dbReference>
<evidence type="ECO:0000256" key="13">
    <source>
        <dbReference type="ARBA" id="ARBA00061911"/>
    </source>
</evidence>
<keyword evidence="4 14" id="KW-0813">Transport</keyword>
<dbReference type="GO" id="GO:0005744">
    <property type="term" value="C:TIM23 mitochondrial import inner membrane translocase complex"/>
    <property type="evidence" value="ECO:0007669"/>
    <property type="project" value="UniProtKB-UniRule"/>
</dbReference>
<evidence type="ECO:0000256" key="10">
    <source>
        <dbReference type="ARBA" id="ARBA00023010"/>
    </source>
</evidence>
<dbReference type="AlphaFoldDB" id="A0AAV8ZC41"/>
<evidence type="ECO:0000313" key="16">
    <source>
        <dbReference type="EMBL" id="KAJ8961162.1"/>
    </source>
</evidence>
<organism evidence="16 17">
    <name type="scientific">Aromia moschata</name>
    <dbReference type="NCBI Taxonomy" id="1265417"/>
    <lineage>
        <taxon>Eukaryota</taxon>
        <taxon>Metazoa</taxon>
        <taxon>Ecdysozoa</taxon>
        <taxon>Arthropoda</taxon>
        <taxon>Hexapoda</taxon>
        <taxon>Insecta</taxon>
        <taxon>Pterygota</taxon>
        <taxon>Neoptera</taxon>
        <taxon>Endopterygota</taxon>
        <taxon>Coleoptera</taxon>
        <taxon>Polyphaga</taxon>
        <taxon>Cucujiformia</taxon>
        <taxon>Chrysomeloidea</taxon>
        <taxon>Cerambycidae</taxon>
        <taxon>Cerambycinae</taxon>
        <taxon>Callichromatini</taxon>
        <taxon>Aromia</taxon>
    </lineage>
</organism>
<dbReference type="InterPro" id="IPR036412">
    <property type="entry name" value="HAD-like_sf"/>
</dbReference>
<dbReference type="Gene3D" id="3.40.50.1000">
    <property type="entry name" value="HAD superfamily/HAD-like"/>
    <property type="match status" value="1"/>
</dbReference>
<dbReference type="GO" id="GO:0015031">
    <property type="term" value="P:protein transport"/>
    <property type="evidence" value="ECO:0007669"/>
    <property type="project" value="UniProtKB-KW"/>
</dbReference>
<dbReference type="InterPro" id="IPR004274">
    <property type="entry name" value="FCP1_dom"/>
</dbReference>
<evidence type="ECO:0000259" key="15">
    <source>
        <dbReference type="PROSITE" id="PS50969"/>
    </source>
</evidence>
<dbReference type="PROSITE" id="PS50969">
    <property type="entry name" value="FCP1"/>
    <property type="match status" value="1"/>
</dbReference>
<keyword evidence="7 14" id="KW-0653">Protein transport</keyword>
<reference evidence="16" key="1">
    <citation type="journal article" date="2023" name="Insect Mol. Biol.">
        <title>Genome sequencing provides insights into the evolution of gene families encoding plant cell wall-degrading enzymes in longhorned beetles.</title>
        <authorList>
            <person name="Shin N.R."/>
            <person name="Okamura Y."/>
            <person name="Kirsch R."/>
            <person name="Pauchet Y."/>
        </authorList>
    </citation>
    <scope>NUCLEOTIDE SEQUENCE</scope>
    <source>
        <strain evidence="16">AMC_N1</strain>
    </source>
</reference>
<keyword evidence="12 14" id="KW-0472">Membrane</keyword>
<keyword evidence="8 14" id="KW-0809">Transit peptide</keyword>
<evidence type="ECO:0000256" key="3">
    <source>
        <dbReference type="ARBA" id="ARBA00006344"/>
    </source>
</evidence>
<comment type="subcellular location">
    <subcellularLocation>
        <location evidence="2 14">Mitochondrion inner membrane</location>
        <topology evidence="2 14">Single-pass membrane protein</topology>
    </subcellularLocation>
</comment>
<evidence type="ECO:0000256" key="7">
    <source>
        <dbReference type="ARBA" id="ARBA00022927"/>
    </source>
</evidence>
<dbReference type="SMART" id="SM00577">
    <property type="entry name" value="CPDc"/>
    <property type="match status" value="1"/>
</dbReference>
<evidence type="ECO:0000256" key="12">
    <source>
        <dbReference type="ARBA" id="ARBA00023136"/>
    </source>
</evidence>
<keyword evidence="10 14" id="KW-0811">Translocation</keyword>
<proteinExistence type="inferred from homology"/>
<accession>A0AAV8ZC41</accession>
<dbReference type="PANTHER" id="PTHR12210">
    <property type="entry name" value="DULLARD PROTEIN PHOSPHATASE"/>
    <property type="match status" value="1"/>
</dbReference>
<comment type="caution">
    <text evidence="16">The sequence shown here is derived from an EMBL/GenBank/DDBJ whole genome shotgun (WGS) entry which is preliminary data.</text>
</comment>
<sequence length="297" mass="34508">MINTMRKPKKINFIKASAIALGSSFVCFGLSLILIFGAPEHNCHGEKIEDDLSDKHIIKQYIVRTCRELDFYVKLIQVPLNEKLLPDPLDYPYLQPKYTLVLELTDVLVHLDCSYVGECKFKKRPLLDHFLQTLSDHYEIIIYTAEQGKVVFSITDVIDPKHIIAYKLVRGTTHFTGTNHVKKLNDLNRDLSKIICVDWNAKHLKYNPENLLCVKQWDGSDDDTSLLDLAMFLKTIAENGIEDVREVLQHYSKFEDPMAEFRKKQKKLIEELEEHAAAKKVDSQFKKLSKRFKLRRD</sequence>
<dbReference type="InterPro" id="IPR050365">
    <property type="entry name" value="TIM50"/>
</dbReference>
<feature type="transmembrane region" description="Helical" evidence="14">
    <location>
        <begin position="12"/>
        <end position="38"/>
    </location>
</feature>
<comment type="similarity">
    <text evidence="3 14">Belongs to the TIM50 family.</text>
</comment>
<keyword evidence="6" id="KW-0999">Mitochondrion inner membrane</keyword>
<evidence type="ECO:0000256" key="11">
    <source>
        <dbReference type="ARBA" id="ARBA00023128"/>
    </source>
</evidence>
<evidence type="ECO:0000256" key="5">
    <source>
        <dbReference type="ARBA" id="ARBA00022692"/>
    </source>
</evidence>
<dbReference type="SUPFAM" id="SSF56784">
    <property type="entry name" value="HAD-like"/>
    <property type="match status" value="1"/>
</dbReference>
<gene>
    <name evidence="16" type="ORF">NQ318_008843</name>
</gene>
<keyword evidence="17" id="KW-1185">Reference proteome</keyword>
<feature type="domain" description="FCP1 homology" evidence="15">
    <location>
        <begin position="93"/>
        <end position="236"/>
    </location>
</feature>
<name>A0AAV8ZC41_9CUCU</name>
<evidence type="ECO:0000256" key="2">
    <source>
        <dbReference type="ARBA" id="ARBA00004434"/>
    </source>
</evidence>